<sequence>MAPQGTKRSLSEEFDGSARQKSPKRPRIEPDGAMRSAQGYVPIETLLRFSTTGDMLNTTQHQPSTAAEEIQEDRPRTAAAHTVFHIRELLEMILLRDECDVADVLCFQRAGRFARDTINGSRRLQRKLFLEPDLKRSMNDLVINETALNYLDWAVKHQQNESFSCTDPPKARREDLGQSWAKMYLTQPPLPRMKLLRYNNPMSSFRVKIHKQKIWDILNGMQRTVPRKERILKRMKRLLGTTKWNSAHDVLDEDEEDEAVRWFLTDGAAEAFGVSKFDDDDEDVYEDDVNLEEEEEEVEELEEDLDKGSVSGFQ</sequence>
<accession>A0AAI9EA25</accession>
<evidence type="ECO:0000313" key="3">
    <source>
        <dbReference type="Proteomes" id="UP001296104"/>
    </source>
</evidence>
<dbReference type="EMBL" id="CAVMBE010000036">
    <property type="protein sequence ID" value="CAK4030426.1"/>
    <property type="molecule type" value="Genomic_DNA"/>
</dbReference>
<evidence type="ECO:0000313" key="2">
    <source>
        <dbReference type="EMBL" id="CAK4030426.1"/>
    </source>
</evidence>
<reference evidence="2" key="1">
    <citation type="submission" date="2023-11" db="EMBL/GenBank/DDBJ databases">
        <authorList>
            <person name="Alioto T."/>
            <person name="Alioto T."/>
            <person name="Gomez Garrido J."/>
        </authorList>
    </citation>
    <scope>NUCLEOTIDE SEQUENCE</scope>
</reference>
<feature type="compositionally biased region" description="Acidic residues" evidence="1">
    <location>
        <begin position="279"/>
        <end position="305"/>
    </location>
</feature>
<dbReference type="AlphaFoldDB" id="A0AAI9EA25"/>
<comment type="caution">
    <text evidence="2">The sequence shown here is derived from an EMBL/GenBank/DDBJ whole genome shotgun (WGS) entry which is preliminary data.</text>
</comment>
<dbReference type="Proteomes" id="UP001296104">
    <property type="component" value="Unassembled WGS sequence"/>
</dbReference>
<feature type="region of interest" description="Disordered" evidence="1">
    <location>
        <begin position="1"/>
        <end position="36"/>
    </location>
</feature>
<evidence type="ECO:0000256" key="1">
    <source>
        <dbReference type="SAM" id="MobiDB-lite"/>
    </source>
</evidence>
<proteinExistence type="predicted"/>
<organism evidence="2 3">
    <name type="scientific">Lecanosticta acicola</name>
    <dbReference type="NCBI Taxonomy" id="111012"/>
    <lineage>
        <taxon>Eukaryota</taxon>
        <taxon>Fungi</taxon>
        <taxon>Dikarya</taxon>
        <taxon>Ascomycota</taxon>
        <taxon>Pezizomycotina</taxon>
        <taxon>Dothideomycetes</taxon>
        <taxon>Dothideomycetidae</taxon>
        <taxon>Mycosphaerellales</taxon>
        <taxon>Mycosphaerellaceae</taxon>
        <taxon>Lecanosticta</taxon>
    </lineage>
</organism>
<gene>
    <name evidence="2" type="ORF">LECACI_7A005584</name>
</gene>
<keyword evidence="3" id="KW-1185">Reference proteome</keyword>
<feature type="region of interest" description="Disordered" evidence="1">
    <location>
        <begin position="279"/>
        <end position="314"/>
    </location>
</feature>
<name>A0AAI9EA25_9PEZI</name>
<protein>
    <submittedName>
        <fullName evidence="2">Uncharacterized protein</fullName>
    </submittedName>
</protein>